<dbReference type="AlphaFoldDB" id="A0A6J0BW98"/>
<dbReference type="OrthoDB" id="76305at2759"/>
<keyword evidence="5" id="KW-1133">Transmembrane helix</keyword>
<evidence type="ECO:0000256" key="3">
    <source>
        <dbReference type="ARBA" id="ARBA00022946"/>
    </source>
</evidence>
<dbReference type="GeneID" id="107223242"/>
<organism evidence="7">
    <name type="scientific">Neodiprion lecontei</name>
    <name type="common">Redheaded pine sawfly</name>
    <dbReference type="NCBI Taxonomy" id="441921"/>
    <lineage>
        <taxon>Eukaryota</taxon>
        <taxon>Metazoa</taxon>
        <taxon>Ecdysozoa</taxon>
        <taxon>Arthropoda</taxon>
        <taxon>Hexapoda</taxon>
        <taxon>Insecta</taxon>
        <taxon>Pterygota</taxon>
        <taxon>Neoptera</taxon>
        <taxon>Endopterygota</taxon>
        <taxon>Hymenoptera</taxon>
        <taxon>Tenthredinoidea</taxon>
        <taxon>Diprionidae</taxon>
        <taxon>Diprioninae</taxon>
        <taxon>Neodiprion</taxon>
    </lineage>
</organism>
<comment type="subcellular location">
    <subcellularLocation>
        <location evidence="1">Mitochondrion</location>
    </subcellularLocation>
</comment>
<evidence type="ECO:0000256" key="5">
    <source>
        <dbReference type="SAM" id="Phobius"/>
    </source>
</evidence>
<evidence type="ECO:0000256" key="2">
    <source>
        <dbReference type="ARBA" id="ARBA00008197"/>
    </source>
</evidence>
<dbReference type="PANTHER" id="PTHR28163">
    <property type="entry name" value="PROTEIN PET117 HOMOLOG, MITOCHONDRIAL"/>
    <property type="match status" value="1"/>
</dbReference>
<gene>
    <name evidence="7" type="primary">LOC107223242</name>
</gene>
<dbReference type="InterPro" id="IPR031568">
    <property type="entry name" value="Pet117"/>
</dbReference>
<dbReference type="RefSeq" id="XP_015518348.1">
    <property type="nucleotide sequence ID" value="XM_015662862.2"/>
</dbReference>
<reference evidence="7" key="1">
    <citation type="submission" date="2025-08" db="UniProtKB">
        <authorList>
            <consortium name="RefSeq"/>
        </authorList>
    </citation>
    <scope>IDENTIFICATION</scope>
    <source>
        <tissue evidence="7">Thorax and Abdomen</tissue>
    </source>
</reference>
<evidence type="ECO:0000313" key="7">
    <source>
        <dbReference type="RefSeq" id="XP_015518348.1"/>
    </source>
</evidence>
<dbReference type="Pfam" id="PF15786">
    <property type="entry name" value="PET117"/>
    <property type="match status" value="1"/>
</dbReference>
<keyword evidence="6" id="KW-1185">Reference proteome</keyword>
<dbReference type="FunCoup" id="A0A6J0BW98">
    <property type="interactions" value="364"/>
</dbReference>
<accession>A0A6J0BW98</accession>
<dbReference type="PANTHER" id="PTHR28163:SF1">
    <property type="entry name" value="PROTEIN PET117 HOMOLOG, MITOCHONDRIAL"/>
    <property type="match status" value="1"/>
</dbReference>
<dbReference type="InParanoid" id="A0A6J0BW98"/>
<evidence type="ECO:0000313" key="6">
    <source>
        <dbReference type="Proteomes" id="UP000829291"/>
    </source>
</evidence>
<proteinExistence type="inferred from homology"/>
<protein>
    <submittedName>
        <fullName evidence="7">Protein PET117 homolog, mitochondrial</fullName>
    </submittedName>
</protein>
<sequence length="76" mass="8914">MTSLSRAVLGSCCAISLGIIGYVHYAQFMEREELHAGVIRDWEKQERMKRKNTYALSRQMDIAKELRKEELTRHET</sequence>
<comment type="similarity">
    <text evidence="2">Belongs to the PET117 family.</text>
</comment>
<dbReference type="KEGG" id="nlo:107223242"/>
<keyword evidence="4" id="KW-0496">Mitochondrion</keyword>
<name>A0A6J0BW98_NEOLC</name>
<evidence type="ECO:0000256" key="4">
    <source>
        <dbReference type="ARBA" id="ARBA00023128"/>
    </source>
</evidence>
<keyword evidence="5" id="KW-0812">Transmembrane</keyword>
<feature type="transmembrane region" description="Helical" evidence="5">
    <location>
        <begin position="6"/>
        <end position="25"/>
    </location>
</feature>
<keyword evidence="5" id="KW-0472">Membrane</keyword>
<dbReference type="GO" id="GO:0033617">
    <property type="term" value="P:mitochondrial respiratory chain complex IV assembly"/>
    <property type="evidence" value="ECO:0007669"/>
    <property type="project" value="TreeGrafter"/>
</dbReference>
<dbReference type="CTD" id="100303755"/>
<keyword evidence="3" id="KW-0809">Transit peptide</keyword>
<evidence type="ECO:0000256" key="1">
    <source>
        <dbReference type="ARBA" id="ARBA00004173"/>
    </source>
</evidence>
<dbReference type="GO" id="GO:0005739">
    <property type="term" value="C:mitochondrion"/>
    <property type="evidence" value="ECO:0007669"/>
    <property type="project" value="UniProtKB-SubCell"/>
</dbReference>
<dbReference type="Proteomes" id="UP000829291">
    <property type="component" value="Chromosome 6"/>
</dbReference>